<dbReference type="PANTHER" id="PTHR47074:SF11">
    <property type="entry name" value="REVERSE TRANSCRIPTASE-LIKE PROTEIN"/>
    <property type="match status" value="1"/>
</dbReference>
<dbReference type="PANTHER" id="PTHR47074">
    <property type="entry name" value="BNAC02G40300D PROTEIN"/>
    <property type="match status" value="1"/>
</dbReference>
<accession>A0A444YS28</accession>
<protein>
    <recommendedName>
        <fullName evidence="3">RNase H type-1 domain-containing protein</fullName>
    </recommendedName>
</protein>
<dbReference type="AlphaFoldDB" id="A0A444YS28"/>
<proteinExistence type="predicted"/>
<dbReference type="Proteomes" id="UP000289738">
    <property type="component" value="Chromosome B06"/>
</dbReference>
<evidence type="ECO:0008006" key="3">
    <source>
        <dbReference type="Google" id="ProtNLM"/>
    </source>
</evidence>
<comment type="caution">
    <text evidence="1">The sequence shown here is derived from an EMBL/GenBank/DDBJ whole genome shotgun (WGS) entry which is preliminary data.</text>
</comment>
<organism evidence="1 2">
    <name type="scientific">Arachis hypogaea</name>
    <name type="common">Peanut</name>
    <dbReference type="NCBI Taxonomy" id="3818"/>
    <lineage>
        <taxon>Eukaryota</taxon>
        <taxon>Viridiplantae</taxon>
        <taxon>Streptophyta</taxon>
        <taxon>Embryophyta</taxon>
        <taxon>Tracheophyta</taxon>
        <taxon>Spermatophyta</taxon>
        <taxon>Magnoliopsida</taxon>
        <taxon>eudicotyledons</taxon>
        <taxon>Gunneridae</taxon>
        <taxon>Pentapetalae</taxon>
        <taxon>rosids</taxon>
        <taxon>fabids</taxon>
        <taxon>Fabales</taxon>
        <taxon>Fabaceae</taxon>
        <taxon>Papilionoideae</taxon>
        <taxon>50 kb inversion clade</taxon>
        <taxon>dalbergioids sensu lato</taxon>
        <taxon>Dalbergieae</taxon>
        <taxon>Pterocarpus clade</taxon>
        <taxon>Arachis</taxon>
    </lineage>
</organism>
<keyword evidence="2" id="KW-1185">Reference proteome</keyword>
<gene>
    <name evidence="1" type="ORF">Ahy_B06g084514</name>
</gene>
<dbReference type="InterPro" id="IPR052929">
    <property type="entry name" value="RNase_H-like_EbsB-rel"/>
</dbReference>
<sequence length="100" mass="11411">MWTIWKARNNHVYNNIEPNPESTINHVRIIEKEYNSLIKENISKVREDNKGRPLPVIWKPPPHSWLKVNSDAAFSIGTKSGATASVIRDHTGKILGDLQQ</sequence>
<reference evidence="1 2" key="1">
    <citation type="submission" date="2019-01" db="EMBL/GenBank/DDBJ databases">
        <title>Sequencing of cultivated peanut Arachis hypogaea provides insights into genome evolution and oil improvement.</title>
        <authorList>
            <person name="Chen X."/>
        </authorList>
    </citation>
    <scope>NUCLEOTIDE SEQUENCE [LARGE SCALE GENOMIC DNA]</scope>
    <source>
        <strain evidence="2">cv. Fuhuasheng</strain>
        <tissue evidence="1">Leaves</tissue>
    </source>
</reference>
<dbReference type="EMBL" id="SDMP01000016">
    <property type="protein sequence ID" value="RYR04732.1"/>
    <property type="molecule type" value="Genomic_DNA"/>
</dbReference>
<evidence type="ECO:0000313" key="2">
    <source>
        <dbReference type="Proteomes" id="UP000289738"/>
    </source>
</evidence>
<name>A0A444YS28_ARAHY</name>
<evidence type="ECO:0000313" key="1">
    <source>
        <dbReference type="EMBL" id="RYR04732.1"/>
    </source>
</evidence>